<feature type="compositionally biased region" description="Basic and acidic residues" evidence="4">
    <location>
        <begin position="1160"/>
        <end position="1169"/>
    </location>
</feature>
<dbReference type="SUPFAM" id="SSF48452">
    <property type="entry name" value="TPR-like"/>
    <property type="match status" value="1"/>
</dbReference>
<dbReference type="Gene3D" id="1.25.40.10">
    <property type="entry name" value="Tetratricopeptide repeat domain"/>
    <property type="match status" value="2"/>
</dbReference>
<dbReference type="Pfam" id="PF17177">
    <property type="entry name" value="PPR_long"/>
    <property type="match status" value="1"/>
</dbReference>
<evidence type="ECO:0008006" key="9">
    <source>
        <dbReference type="Google" id="ProtNLM"/>
    </source>
</evidence>
<evidence type="ECO:0000256" key="4">
    <source>
        <dbReference type="SAM" id="MobiDB-lite"/>
    </source>
</evidence>
<dbReference type="Proteomes" id="UP001491310">
    <property type="component" value="Unassembled WGS sequence"/>
</dbReference>
<feature type="region of interest" description="Disordered" evidence="4">
    <location>
        <begin position="1081"/>
        <end position="1100"/>
    </location>
</feature>
<dbReference type="Pfam" id="PF02984">
    <property type="entry name" value="Cyclin_C"/>
    <property type="match status" value="1"/>
</dbReference>
<evidence type="ECO:0000256" key="2">
    <source>
        <dbReference type="ARBA" id="ARBA00022737"/>
    </source>
</evidence>
<evidence type="ECO:0000313" key="7">
    <source>
        <dbReference type="EMBL" id="KAK9904207.1"/>
    </source>
</evidence>
<feature type="repeat" description="PPR" evidence="3">
    <location>
        <begin position="298"/>
        <end position="332"/>
    </location>
</feature>
<dbReference type="Gene3D" id="1.10.472.10">
    <property type="entry name" value="Cyclin-like"/>
    <property type="match status" value="2"/>
</dbReference>
<dbReference type="PANTHER" id="PTHR47447">
    <property type="entry name" value="OS03G0856100 PROTEIN"/>
    <property type="match status" value="1"/>
</dbReference>
<dbReference type="Pfam" id="PF13812">
    <property type="entry name" value="PPR_3"/>
    <property type="match status" value="2"/>
</dbReference>
<evidence type="ECO:0000256" key="3">
    <source>
        <dbReference type="PROSITE-ProRule" id="PRU00708"/>
    </source>
</evidence>
<feature type="repeat" description="PPR" evidence="3">
    <location>
        <begin position="263"/>
        <end position="297"/>
    </location>
</feature>
<feature type="repeat" description="PPR" evidence="3">
    <location>
        <begin position="403"/>
        <end position="437"/>
    </location>
</feature>
<evidence type="ECO:0000259" key="6">
    <source>
        <dbReference type="Pfam" id="PF17177"/>
    </source>
</evidence>
<dbReference type="NCBIfam" id="TIGR00756">
    <property type="entry name" value="PPR"/>
    <property type="match status" value="8"/>
</dbReference>
<feature type="region of interest" description="Disordered" evidence="4">
    <location>
        <begin position="1147"/>
        <end position="1169"/>
    </location>
</feature>
<feature type="domain" description="Cyclin C-terminal" evidence="5">
    <location>
        <begin position="774"/>
        <end position="841"/>
    </location>
</feature>
<accession>A0ABR2YFC0</accession>
<sequence length="1259" mass="133028">MEGPVLITSAGFGSKDSACNRHMHRSGSWAGSPGSSHDRAAVGWGGQCISNAASPSSPPGFPAGRGRNSRGGTGGGGRGHKGAGGGVSVEELVWRIRRLPAREPIGPTAAGCLPGMDSRACAALLKELARTGLAHRAQEFFDYVLALDDASEAARLADVYTYTAAISICVSAQQLERALELSADMQRRGVQRNVHTHSALMNVCIKCGQLKLALDVWEDMQRDGIIPNVVTYNTLIDVYGKLGQWEQALQVLRRMKYQGIEPVTRTYNTLMIACNTSGQWQTALQLYEEMRAAGHALNTTSYNALISAHSKAGDLPQVLDTYRQMVQQGCERSVITYSSLISACEKSGEWQLALRFFDECLKDNCRPNVITFNSLITACAQGAQWEKARELFELMQQQGCTPDVVTYTALISAYERGGKWELALQAFQAMQAKGCKPDSIVYNAIIDTLWDTGCVWPQRQAAALHRRASTGGLLRRAAHAAPGYLELCLHTLTAGVAALFLYSWLSDLRQKVAAEGADSLPTRIAIVTGKGRGKDDDGASAAREAVAAILATGSSPFQGSGEGTGRLEATGKEVADWLAAGCGGLEPWRWAGGAAADGCAPEDVAAAAAADEAVAARVASAYAAVADFEATHHLNLQAMGAAYLQERPEIASSLLAMAQALNFSEEATHDAVLLLDRAMSVGGVGMEGCLPLAAAACLHLALCQDINHSKEALPALSSIATHTDFTLKALGSMKESILAALRQDTAAISAVRCLHLYLERLEPDQDGPRITQGLKALARAALLQSELLNYRPSVVAAAVLHADRLARAELPLWPSCLAHLSGYSATATPELAAAIAAIQWLKEEQGKGRRSEERQASSWAPDDASSKDSLEAAAAQLQSWPCTPRISDATPGGSLSSASSLGLFRSLSAAPNGGVASSSPCGPLDSPVGNNNGAFRRVHSSCNTFSGGPQAAHSPNGAQRSRGVASMDLLTYPNSPAALQQAHRRWSFSAHPNNGNGINGSCAPPPPPAQMGSDEFARAVYSQAMNSIHRQQSFALNQLHQASLSRPESALGLQDLFSPTAAQQQAGQGLSMFSAPLHPSPSAGFELESPRGSFGGDPLASPNFHYGGSASLQGFTSVPQSPSAAEAELAMWQLASRMGSLNMQQALQPQQPQQSPFAGADRDPWGRAEEHSQMTATLFSGAGGGAGADAFGLQHCESAPAGLFQDELRQLRKLGLTETLGMGEQGQGQMLDGKGQTVHGQDPATRFLQALYESGNQFS</sequence>
<dbReference type="InterPro" id="IPR002885">
    <property type="entry name" value="PPR_rpt"/>
</dbReference>
<dbReference type="InterPro" id="IPR004367">
    <property type="entry name" value="Cyclin_C-dom"/>
</dbReference>
<comment type="similarity">
    <text evidence="1">Belongs to the PPR family. P subfamily.</text>
</comment>
<dbReference type="SUPFAM" id="SSF47954">
    <property type="entry name" value="Cyclin-like"/>
    <property type="match status" value="2"/>
</dbReference>
<dbReference type="EMBL" id="JALJOT010000013">
    <property type="protein sequence ID" value="KAK9904207.1"/>
    <property type="molecule type" value="Genomic_DNA"/>
</dbReference>
<gene>
    <name evidence="7" type="ORF">WJX75_006790</name>
</gene>
<feature type="compositionally biased region" description="Low complexity" evidence="4">
    <location>
        <begin position="1147"/>
        <end position="1156"/>
    </location>
</feature>
<feature type="repeat" description="PPR" evidence="3">
    <location>
        <begin position="193"/>
        <end position="227"/>
    </location>
</feature>
<comment type="caution">
    <text evidence="7">The sequence shown here is derived from an EMBL/GenBank/DDBJ whole genome shotgun (WGS) entry which is preliminary data.</text>
</comment>
<name>A0ABR2YFC0_9CHLO</name>
<keyword evidence="2" id="KW-0677">Repeat</keyword>
<dbReference type="InterPro" id="IPR011990">
    <property type="entry name" value="TPR-like_helical_dom_sf"/>
</dbReference>
<evidence type="ECO:0000256" key="1">
    <source>
        <dbReference type="ARBA" id="ARBA00007626"/>
    </source>
</evidence>
<feature type="region of interest" description="Disordered" evidence="4">
    <location>
        <begin position="846"/>
        <end position="871"/>
    </location>
</feature>
<feature type="repeat" description="PPR" evidence="3">
    <location>
        <begin position="158"/>
        <end position="192"/>
    </location>
</feature>
<keyword evidence="8" id="KW-1185">Reference proteome</keyword>
<feature type="domain" description="PROP1-like PPR" evidence="6">
    <location>
        <begin position="162"/>
        <end position="317"/>
    </location>
</feature>
<dbReference type="PROSITE" id="PS51375">
    <property type="entry name" value="PPR"/>
    <property type="match status" value="8"/>
</dbReference>
<feature type="repeat" description="PPR" evidence="3">
    <location>
        <begin position="333"/>
        <end position="367"/>
    </location>
</feature>
<feature type="compositionally biased region" description="Basic and acidic residues" evidence="4">
    <location>
        <begin position="846"/>
        <end position="855"/>
    </location>
</feature>
<organism evidence="7 8">
    <name type="scientific">Coccomyxa subellipsoidea</name>
    <dbReference type="NCBI Taxonomy" id="248742"/>
    <lineage>
        <taxon>Eukaryota</taxon>
        <taxon>Viridiplantae</taxon>
        <taxon>Chlorophyta</taxon>
        <taxon>core chlorophytes</taxon>
        <taxon>Trebouxiophyceae</taxon>
        <taxon>Trebouxiophyceae incertae sedis</taxon>
        <taxon>Coccomyxaceae</taxon>
        <taxon>Coccomyxa</taxon>
    </lineage>
</organism>
<feature type="repeat" description="PPR" evidence="3">
    <location>
        <begin position="228"/>
        <end position="262"/>
    </location>
</feature>
<dbReference type="InterPro" id="IPR033443">
    <property type="entry name" value="PROP1-like_PPR_dom"/>
</dbReference>
<evidence type="ECO:0000259" key="5">
    <source>
        <dbReference type="Pfam" id="PF02984"/>
    </source>
</evidence>
<dbReference type="InterPro" id="IPR036915">
    <property type="entry name" value="Cyclin-like_sf"/>
</dbReference>
<dbReference type="PANTHER" id="PTHR47447:SF17">
    <property type="entry name" value="OS12G0638900 PROTEIN"/>
    <property type="match status" value="1"/>
</dbReference>
<protein>
    <recommendedName>
        <fullName evidence="9">Pentacotripeptide-repeat region of PRORP domain-containing protein</fullName>
    </recommendedName>
</protein>
<reference evidence="7 8" key="1">
    <citation type="journal article" date="2024" name="Nat. Commun.">
        <title>Phylogenomics reveals the evolutionary origins of lichenization in chlorophyte algae.</title>
        <authorList>
            <person name="Puginier C."/>
            <person name="Libourel C."/>
            <person name="Otte J."/>
            <person name="Skaloud P."/>
            <person name="Haon M."/>
            <person name="Grisel S."/>
            <person name="Petersen M."/>
            <person name="Berrin J.G."/>
            <person name="Delaux P.M."/>
            <person name="Dal Grande F."/>
            <person name="Keller J."/>
        </authorList>
    </citation>
    <scope>NUCLEOTIDE SEQUENCE [LARGE SCALE GENOMIC DNA]</scope>
    <source>
        <strain evidence="7 8">SAG 216-7</strain>
    </source>
</reference>
<feature type="region of interest" description="Disordered" evidence="4">
    <location>
        <begin position="47"/>
        <end position="85"/>
    </location>
</feature>
<feature type="compositionally biased region" description="Gly residues" evidence="4">
    <location>
        <begin position="69"/>
        <end position="85"/>
    </location>
</feature>
<feature type="repeat" description="PPR" evidence="3">
    <location>
        <begin position="368"/>
        <end position="402"/>
    </location>
</feature>
<evidence type="ECO:0000313" key="8">
    <source>
        <dbReference type="Proteomes" id="UP001491310"/>
    </source>
</evidence>
<proteinExistence type="inferred from homology"/>